<dbReference type="SUPFAM" id="SSF55486">
    <property type="entry name" value="Metalloproteases ('zincins'), catalytic domain"/>
    <property type="match status" value="1"/>
</dbReference>
<dbReference type="GO" id="GO:0008237">
    <property type="term" value="F:metallopeptidase activity"/>
    <property type="evidence" value="ECO:0007669"/>
    <property type="project" value="InterPro"/>
</dbReference>
<comment type="caution">
    <text evidence="1">The sequence shown here is derived from an EMBL/GenBank/DDBJ whole genome shotgun (WGS) entry which is preliminary data.</text>
</comment>
<evidence type="ECO:0000313" key="2">
    <source>
        <dbReference type="Proteomes" id="UP000239549"/>
    </source>
</evidence>
<dbReference type="EMBL" id="BFAV01000155">
    <property type="protein sequence ID" value="GBF34945.1"/>
    <property type="molecule type" value="Genomic_DNA"/>
</dbReference>
<reference evidence="2" key="1">
    <citation type="submission" date="2018-02" db="EMBL/GenBank/DDBJ databases">
        <title>Genome sequence of Desulfocucumis palustris strain NAW-5.</title>
        <authorList>
            <person name="Watanabe M."/>
            <person name="Kojima H."/>
            <person name="Fukui M."/>
        </authorList>
    </citation>
    <scope>NUCLEOTIDE SEQUENCE [LARGE SCALE GENOMIC DNA]</scope>
    <source>
        <strain evidence="2">NAW-5</strain>
    </source>
</reference>
<protein>
    <submittedName>
        <fullName evidence="1">Uncharacterized protein</fullName>
    </submittedName>
</protein>
<dbReference type="AlphaFoldDB" id="A0A2L2XFD5"/>
<name>A0A2L2XFD5_9FIRM</name>
<proteinExistence type="predicted"/>
<keyword evidence="2" id="KW-1185">Reference proteome</keyword>
<evidence type="ECO:0000313" key="1">
    <source>
        <dbReference type="EMBL" id="GBF34945.1"/>
    </source>
</evidence>
<accession>A0A2L2XFD5</accession>
<sequence length="190" mass="22465">MEEKSAWMIINDLSPVWDISEALIDWGLKLKYGVPGDIVLFPEFAGIVEINKSAGSLEELLSFPSSFYSWPDRAVFVNLNDYSRKKARGYNSPVHELGHACHHFLQENDIRLARQITRQYQCRKEKNRFLDSYSHTSEKEFFAQYFMHFHNTMLSMHPAVKTKWELKMFDPEFYDFIIRVKKDFNEKHSG</sequence>
<organism evidence="1 2">
    <name type="scientific">Desulfocucumis palustris</name>
    <dbReference type="NCBI Taxonomy" id="1898651"/>
    <lineage>
        <taxon>Bacteria</taxon>
        <taxon>Bacillati</taxon>
        <taxon>Bacillota</taxon>
        <taxon>Clostridia</taxon>
        <taxon>Eubacteriales</taxon>
        <taxon>Desulfocucumaceae</taxon>
        <taxon>Desulfocucumis</taxon>
    </lineage>
</organism>
<dbReference type="RefSeq" id="WP_128739158.1">
    <property type="nucleotide sequence ID" value="NZ_BFAV01000155.1"/>
</dbReference>
<dbReference type="Proteomes" id="UP000239549">
    <property type="component" value="Unassembled WGS sequence"/>
</dbReference>
<gene>
    <name evidence="1" type="ORF">DCCM_4065</name>
</gene>
<dbReference type="InterPro" id="IPR024079">
    <property type="entry name" value="MetalloPept_cat_dom_sf"/>
</dbReference>
<dbReference type="Gene3D" id="3.40.390.10">
    <property type="entry name" value="Collagenase (Catalytic Domain)"/>
    <property type="match status" value="1"/>
</dbReference>